<dbReference type="EMBL" id="PVWJ01000031">
    <property type="protein sequence ID" value="PSB03490.1"/>
    <property type="molecule type" value="Genomic_DNA"/>
</dbReference>
<sequence>MQLAFLPEKSLADSSACVGVFSTNSGGILGFLNTLTNSYTTILNFSGTSTNINAAAVQPGTGKVYFVNRNNGQISYYDTNTNTTTTLATALPSSVANAAGGSALSLDTSRLVGATFDNSATPKLYLFYGRDGILVEVNPSTGAIVGGGRSISNLPLATSGGITSTNGDIGVSTSGQLYLIGQPQGGTAKLHQLTVTSTTASVDTGVTISGLGTNLANGLAISPIDGAVYISASNGTYSLNTSVSPHTATLLSSNLATDLAACGTPTPNKPTISKVFSPTTVVGLPATSTLTLTLGNSNLVAIYLTQAFTDTLPTGLVVATPNNLGGTCKDVSGNTVTATAGSSSISLNNGAKLPVGGCTISVDVKASSAGTYVNTIATGSLKTIAGNDTTGATSTLVVNAAQLDYGDAPDTLAGTGTGNYQTTSGDTGPSHTIVSGIQLGANIDADNGSLENVNADADDTNSTPNDEDGVQLGGSTLQNQTLTKGANATLDITTQGSGKLNAWIDWNRDGDFVDAGEQIATDASPTSNAISLPITVPTTATTGTTYARFRYSSQTGLTSVGAASDGEVEDYKLNITPAASGPPFSCDATFYQVRTGGSNSVLNTIDRTIYPWQINSLSVTFPSQVRALAYNSTDNFLYAIPVSSSELIQIDKNGATQSSTITGFAANTNVSAFTIDTSGNGYAWDTQNAQLYKINLTTFVATTVGTASTFANHDIGDVAFNPVDNQLYGVNNANITGKPRLVKIDPTTGTRTDIGSLGVTNGAFGSVFFDGNGTFYGYNNNGDFYQIDLTTGAATFTSTAPSIAGSDGASCVSPYASPFFVTVSGTVFNDADSSKIQDGSETGTNAGGLNAILVNSNNKVVATATVDANGIYTFDNNVPTNGTYTVLITTATAAPGDDPPTITLPTNWVSTGENFKGTADATVDSKVSFGVGITNITGANLGIKQLTPKLLLLKRITAINDNTTSNPNDNTLLNQFVDGGTNSDDDNNPNWPTPVNTYLPGAINAGLVKPTDEVEYTIYFLNTNATSKNVKICDIVPDGQTFVEKAYNTAIPHPLDTSNGALPADTGIALGFSSTALPTTPSVYLTNIKDTATGDRGQFYPAGDPNTPAMCKKFDSSGNVTATGATANTSGAVVVEIVKGSDTIPSATGSGTPSNSYGFIRFRAKVN</sequence>
<evidence type="ECO:0008006" key="7">
    <source>
        <dbReference type="Google" id="ProtNLM"/>
    </source>
</evidence>
<gene>
    <name evidence="5" type="ORF">C7B64_08365</name>
</gene>
<name>A0A2T1C5E9_9CYAN</name>
<dbReference type="Pfam" id="PF25564">
    <property type="entry name" value="DUF7933"/>
    <property type="match status" value="1"/>
</dbReference>
<evidence type="ECO:0000259" key="2">
    <source>
        <dbReference type="Pfam" id="PF20009"/>
    </source>
</evidence>
<reference evidence="5 6" key="1">
    <citation type="submission" date="2018-02" db="EMBL/GenBank/DDBJ databases">
        <authorList>
            <person name="Cohen D.B."/>
            <person name="Kent A.D."/>
        </authorList>
    </citation>
    <scope>NUCLEOTIDE SEQUENCE [LARGE SCALE GENOMIC DNA]</scope>
    <source>
        <strain evidence="5 6">CCAP 1448/3</strain>
    </source>
</reference>
<dbReference type="Pfam" id="PF21959">
    <property type="entry name" value="DUF6923"/>
    <property type="match status" value="1"/>
</dbReference>
<keyword evidence="6" id="KW-1185">Reference proteome</keyword>
<dbReference type="InterPro" id="IPR013783">
    <property type="entry name" value="Ig-like_fold"/>
</dbReference>
<dbReference type="InterPro" id="IPR054215">
    <property type="entry name" value="DUF6923"/>
</dbReference>
<dbReference type="InterPro" id="IPR057693">
    <property type="entry name" value="DUF7933"/>
</dbReference>
<feature type="domain" description="GEVED" evidence="2">
    <location>
        <begin position="500"/>
        <end position="574"/>
    </location>
</feature>
<dbReference type="SUPFAM" id="SSF101898">
    <property type="entry name" value="NHL repeat"/>
    <property type="match status" value="1"/>
</dbReference>
<evidence type="ECO:0000259" key="3">
    <source>
        <dbReference type="Pfam" id="PF21959"/>
    </source>
</evidence>
<comment type="caution">
    <text evidence="5">The sequence shown here is derived from an EMBL/GenBank/DDBJ whole genome shotgun (WGS) entry which is preliminary data.</text>
</comment>
<evidence type="ECO:0000259" key="4">
    <source>
        <dbReference type="Pfam" id="PF25564"/>
    </source>
</evidence>
<dbReference type="AlphaFoldDB" id="A0A2T1C5E9"/>
<feature type="region of interest" description="Disordered" evidence="1">
    <location>
        <begin position="445"/>
        <end position="467"/>
    </location>
</feature>
<dbReference type="Proteomes" id="UP000238762">
    <property type="component" value="Unassembled WGS sequence"/>
</dbReference>
<reference evidence="5 6" key="2">
    <citation type="submission" date="2018-03" db="EMBL/GenBank/DDBJ databases">
        <title>The ancient ancestry and fast evolution of plastids.</title>
        <authorList>
            <person name="Moore K.R."/>
            <person name="Magnabosco C."/>
            <person name="Momper L."/>
            <person name="Gold D.A."/>
            <person name="Bosak T."/>
            <person name="Fournier G.P."/>
        </authorList>
    </citation>
    <scope>NUCLEOTIDE SEQUENCE [LARGE SCALE GENOMIC DNA]</scope>
    <source>
        <strain evidence="5 6">CCAP 1448/3</strain>
    </source>
</reference>
<evidence type="ECO:0000313" key="6">
    <source>
        <dbReference type="Proteomes" id="UP000238762"/>
    </source>
</evidence>
<dbReference type="InterPro" id="IPR045474">
    <property type="entry name" value="GEVED"/>
</dbReference>
<feature type="domain" description="DUF6923" evidence="3">
    <location>
        <begin position="619"/>
        <end position="812"/>
    </location>
</feature>
<dbReference type="Pfam" id="PF20009">
    <property type="entry name" value="GEVED"/>
    <property type="match status" value="1"/>
</dbReference>
<feature type="domain" description="DUF7933" evidence="4">
    <location>
        <begin position="270"/>
        <end position="398"/>
    </location>
</feature>
<evidence type="ECO:0000313" key="5">
    <source>
        <dbReference type="EMBL" id="PSB03490.1"/>
    </source>
</evidence>
<proteinExistence type="predicted"/>
<dbReference type="SUPFAM" id="SSF63825">
    <property type="entry name" value="YWTD domain"/>
    <property type="match status" value="1"/>
</dbReference>
<accession>A0A2T1C5E9</accession>
<organism evidence="5 6">
    <name type="scientific">Merismopedia glauca CCAP 1448/3</name>
    <dbReference type="NCBI Taxonomy" id="1296344"/>
    <lineage>
        <taxon>Bacteria</taxon>
        <taxon>Bacillati</taxon>
        <taxon>Cyanobacteriota</taxon>
        <taxon>Cyanophyceae</taxon>
        <taxon>Synechococcales</taxon>
        <taxon>Merismopediaceae</taxon>
        <taxon>Merismopedia</taxon>
    </lineage>
</organism>
<protein>
    <recommendedName>
        <fullName evidence="7">DUF11 domain-containing protein</fullName>
    </recommendedName>
</protein>
<evidence type="ECO:0000256" key="1">
    <source>
        <dbReference type="SAM" id="MobiDB-lite"/>
    </source>
</evidence>
<dbReference type="SUPFAM" id="SSF117074">
    <property type="entry name" value="Hypothetical protein PA1324"/>
    <property type="match status" value="1"/>
</dbReference>
<dbReference type="Gene3D" id="2.60.40.10">
    <property type="entry name" value="Immunoglobulins"/>
    <property type="match status" value="1"/>
</dbReference>